<name>A0A4R0QQM7_9BIFI</name>
<protein>
    <submittedName>
        <fullName evidence="1">Uncharacterized protein</fullName>
    </submittedName>
</protein>
<dbReference type="Proteomes" id="UP000291289">
    <property type="component" value="Unassembled WGS sequence"/>
</dbReference>
<proteinExistence type="predicted"/>
<keyword evidence="2" id="KW-1185">Reference proteome</keyword>
<dbReference type="RefSeq" id="WP_131283335.1">
    <property type="nucleotide sequence ID" value="NZ_RXLP01000011.1"/>
</dbReference>
<organism evidence="1 2">
    <name type="scientific">Alloscardovia theropitheci</name>
    <dbReference type="NCBI Taxonomy" id="2496842"/>
    <lineage>
        <taxon>Bacteria</taxon>
        <taxon>Bacillati</taxon>
        <taxon>Actinomycetota</taxon>
        <taxon>Actinomycetes</taxon>
        <taxon>Bifidobacteriales</taxon>
        <taxon>Bifidobacteriaceae</taxon>
        <taxon>Alloscardovia</taxon>
    </lineage>
</organism>
<gene>
    <name evidence="1" type="ORF">EJ419_02410</name>
</gene>
<dbReference type="EMBL" id="RXLP01000011">
    <property type="protein sequence ID" value="TCD54623.1"/>
    <property type="molecule type" value="Genomic_DNA"/>
</dbReference>
<evidence type="ECO:0000313" key="1">
    <source>
        <dbReference type="EMBL" id="TCD54623.1"/>
    </source>
</evidence>
<sequence length="103" mass="12253">MQTRDEIDDEYRLQCRRLDDARDLLMSEQSRIDQRLTCSGEDAVYFLKHFDIYDSQGLHSIAVSTDIATESLRERIHTCMRSLDDEQDELDSRYRSVIQNYEL</sequence>
<evidence type="ECO:0000313" key="2">
    <source>
        <dbReference type="Proteomes" id="UP000291289"/>
    </source>
</evidence>
<reference evidence="1 2" key="1">
    <citation type="submission" date="2018-12" db="EMBL/GenBank/DDBJ databases">
        <title>Alloscrdovia theropitheci sp. nov: a novel taxon from the feces of the bleeding-herat monkey (Theropithecus geleda).</title>
        <authorList>
            <person name="Modesto M."/>
        </authorList>
    </citation>
    <scope>NUCLEOTIDE SEQUENCE [LARGE SCALE GENOMIC DNA]</scope>
    <source>
        <strain evidence="1 2">GLDI4/2</strain>
    </source>
</reference>
<accession>A0A4R0QQM7</accession>
<comment type="caution">
    <text evidence="1">The sequence shown here is derived from an EMBL/GenBank/DDBJ whole genome shotgun (WGS) entry which is preliminary data.</text>
</comment>
<dbReference type="AlphaFoldDB" id="A0A4R0QQM7"/>